<accession>A0A2I1CSA1</accession>
<dbReference type="EMBL" id="MSFM01000014">
    <property type="protein sequence ID" value="PKY00491.1"/>
    <property type="molecule type" value="Genomic_DNA"/>
</dbReference>
<organism evidence="3 4">
    <name type="scientific">Aspergillus campestris (strain IBT 28561)</name>
    <dbReference type="NCBI Taxonomy" id="1392248"/>
    <lineage>
        <taxon>Eukaryota</taxon>
        <taxon>Fungi</taxon>
        <taxon>Dikarya</taxon>
        <taxon>Ascomycota</taxon>
        <taxon>Pezizomycotina</taxon>
        <taxon>Eurotiomycetes</taxon>
        <taxon>Eurotiomycetidae</taxon>
        <taxon>Eurotiales</taxon>
        <taxon>Aspergillaceae</taxon>
        <taxon>Aspergillus</taxon>
        <taxon>Aspergillus subgen. Circumdati</taxon>
    </lineage>
</organism>
<comment type="caution">
    <text evidence="3">The sequence shown here is derived from an EMBL/GenBank/DDBJ whole genome shotgun (WGS) entry which is preliminary data.</text>
</comment>
<feature type="region of interest" description="Disordered" evidence="1">
    <location>
        <begin position="57"/>
        <end position="145"/>
    </location>
</feature>
<dbReference type="RefSeq" id="XP_024689085.1">
    <property type="nucleotide sequence ID" value="XM_024841573.1"/>
</dbReference>
<gene>
    <name evidence="3" type="ORF">P168DRAFT_330313</name>
</gene>
<reference evidence="3" key="1">
    <citation type="submission" date="2016-12" db="EMBL/GenBank/DDBJ databases">
        <title>The genomes of Aspergillus section Nigri reveals drivers in fungal speciation.</title>
        <authorList>
            <consortium name="DOE Joint Genome Institute"/>
            <person name="Vesth T.C."/>
            <person name="Nybo J."/>
            <person name="Theobald S."/>
            <person name="Brandl J."/>
            <person name="Frisvad J.C."/>
            <person name="Nielsen K.F."/>
            <person name="Lyhne E.K."/>
            <person name="Kogle M.E."/>
            <person name="Kuo A."/>
            <person name="Riley R."/>
            <person name="Clum A."/>
            <person name="Nolan M."/>
            <person name="Lipzen A."/>
            <person name="Salamov A."/>
            <person name="Henrissat B."/>
            <person name="Wiebenga A."/>
            <person name="De vries R.P."/>
            <person name="Grigoriev I.V."/>
            <person name="Mortensen U.H."/>
            <person name="Andersen M.R."/>
            <person name="Baker S.E."/>
        </authorList>
    </citation>
    <scope>NUCLEOTIDE SEQUENCE</scope>
    <source>
        <strain evidence="3">IBT 28561</strain>
    </source>
</reference>
<feature type="transmembrane region" description="Helical" evidence="2">
    <location>
        <begin position="15"/>
        <end position="35"/>
    </location>
</feature>
<evidence type="ECO:0000313" key="3">
    <source>
        <dbReference type="EMBL" id="PKY00491.1"/>
    </source>
</evidence>
<dbReference type="AlphaFoldDB" id="A0A2I1CSA1"/>
<evidence type="ECO:0000256" key="1">
    <source>
        <dbReference type="SAM" id="MobiDB-lite"/>
    </source>
</evidence>
<dbReference type="Proteomes" id="UP000234254">
    <property type="component" value="Unassembled WGS sequence"/>
</dbReference>
<proteinExistence type="predicted"/>
<feature type="compositionally biased region" description="Polar residues" evidence="1">
    <location>
        <begin position="94"/>
        <end position="104"/>
    </location>
</feature>
<evidence type="ECO:0000256" key="2">
    <source>
        <dbReference type="SAM" id="Phobius"/>
    </source>
</evidence>
<name>A0A2I1CSA1_ASPC2</name>
<evidence type="ECO:0000313" key="4">
    <source>
        <dbReference type="Proteomes" id="UP000234254"/>
    </source>
</evidence>
<protein>
    <submittedName>
        <fullName evidence="3">Uncharacterized protein</fullName>
    </submittedName>
</protein>
<keyword evidence="4" id="KW-1185">Reference proteome</keyword>
<keyword evidence="2" id="KW-0472">Membrane</keyword>
<dbReference type="GeneID" id="36549097"/>
<dbReference type="VEuPathDB" id="FungiDB:P168DRAFT_330313"/>
<sequence length="168" mass="18501">MAEESGFIVTLDTKLFWMLFVGYITWKLTSLLDPLMENELMPRIHAAFERRWPLHPARASEAGPGPARHPGQSLPRELSCPVTSPAQLERLSRPVTSPGQSQPRGLQAVAPRADVALAPPGGGRIEKSDSLTWAKGRRKASRASTASHWVKPQRWFCRSGNTAVVISL</sequence>
<keyword evidence="2" id="KW-0812">Transmembrane</keyword>
<keyword evidence="2" id="KW-1133">Transmembrane helix</keyword>